<dbReference type="EMBL" id="CP035088">
    <property type="protein sequence ID" value="QBZ92264.1"/>
    <property type="molecule type" value="Genomic_DNA"/>
</dbReference>
<keyword evidence="1" id="KW-0732">Signal</keyword>
<evidence type="ECO:0000313" key="2">
    <source>
        <dbReference type="EMBL" id="QBZ92264.1"/>
    </source>
</evidence>
<accession>A0A4V1CBF9</accession>
<evidence type="ECO:0000313" key="3">
    <source>
        <dbReference type="Proteomes" id="UP000296468"/>
    </source>
</evidence>
<dbReference type="KEGG" id="pvk:EPZ47_27435"/>
<evidence type="ECO:0000256" key="1">
    <source>
        <dbReference type="SAM" id="SignalP"/>
    </source>
</evidence>
<feature type="signal peptide" evidence="1">
    <location>
        <begin position="1"/>
        <end position="22"/>
    </location>
</feature>
<feature type="chain" id="PRO_5020877782" evidence="1">
    <location>
        <begin position="23"/>
        <end position="135"/>
    </location>
</feature>
<proteinExistence type="predicted"/>
<organism evidence="2 3">
    <name type="scientific">Pseudomonas viciae</name>
    <dbReference type="NCBI Taxonomy" id="2505979"/>
    <lineage>
        <taxon>Bacteria</taxon>
        <taxon>Pseudomonadati</taxon>
        <taxon>Pseudomonadota</taxon>
        <taxon>Gammaproteobacteria</taxon>
        <taxon>Pseudomonadales</taxon>
        <taxon>Pseudomonadaceae</taxon>
        <taxon>Pseudomonas</taxon>
    </lineage>
</organism>
<dbReference type="Proteomes" id="UP000296468">
    <property type="component" value="Chromosome"/>
</dbReference>
<dbReference type="AlphaFoldDB" id="A0A4V1CBF9"/>
<reference evidence="2 3" key="1">
    <citation type="journal article" date="2019" name="Front. Microbiol.">
        <title>In silico and Genetic Analyses of Cyclic Lipopeptide Synthetic Gene Clusters in Pseudomonas sp. 11K1.</title>
        <authorList>
            <person name="Zhao H."/>
            <person name="Liu Y.P."/>
            <person name="Zhang L.Q."/>
        </authorList>
    </citation>
    <scope>NUCLEOTIDE SEQUENCE [LARGE SCALE GENOMIC DNA]</scope>
    <source>
        <strain evidence="2 3">11K1</strain>
    </source>
</reference>
<dbReference type="OrthoDB" id="6902245at2"/>
<gene>
    <name evidence="2" type="ORF">EPZ47_27435</name>
</gene>
<protein>
    <submittedName>
        <fullName evidence="2">DUF3757 domain-containing protein</fullName>
    </submittedName>
</protein>
<sequence>MRNLMTGGGAGILLLMIGHVHAGEITCPAVTQIHHNTESVEVQDHREWQSQSLVEVVDPARWQFNGAEFAVHEADGDGQAPTRATITCKYGELNLTLEYLQVQETTSLPWADNRCESPDTHMCRLINADYFSLSF</sequence>
<name>A0A4V1CBF9_9PSED</name>